<keyword evidence="3" id="KW-1185">Reference proteome</keyword>
<protein>
    <submittedName>
        <fullName evidence="2">Uncharacterized protein</fullName>
    </submittedName>
</protein>
<reference evidence="3" key="1">
    <citation type="journal article" date="2015" name="Nat. Genet.">
        <title>The genome and transcriptome of the zoonotic hookworm Ancylostoma ceylanicum identify infection-specific gene families.</title>
        <authorList>
            <person name="Schwarz E.M."/>
            <person name="Hu Y."/>
            <person name="Antoshechkin I."/>
            <person name="Miller M.M."/>
            <person name="Sternberg P.W."/>
            <person name="Aroian R.V."/>
        </authorList>
    </citation>
    <scope>NUCLEOTIDE SEQUENCE</scope>
    <source>
        <strain evidence="3">HY135</strain>
    </source>
</reference>
<feature type="region of interest" description="Disordered" evidence="1">
    <location>
        <begin position="120"/>
        <end position="150"/>
    </location>
</feature>
<evidence type="ECO:0000256" key="1">
    <source>
        <dbReference type="SAM" id="MobiDB-lite"/>
    </source>
</evidence>
<gene>
    <name evidence="2" type="primary">Acey_s0040.g265</name>
    <name evidence="2" type="ORF">Y032_0040g265</name>
</gene>
<organism evidence="2 3">
    <name type="scientific">Ancylostoma ceylanicum</name>
    <dbReference type="NCBI Taxonomy" id="53326"/>
    <lineage>
        <taxon>Eukaryota</taxon>
        <taxon>Metazoa</taxon>
        <taxon>Ecdysozoa</taxon>
        <taxon>Nematoda</taxon>
        <taxon>Chromadorea</taxon>
        <taxon>Rhabditida</taxon>
        <taxon>Rhabditina</taxon>
        <taxon>Rhabditomorpha</taxon>
        <taxon>Strongyloidea</taxon>
        <taxon>Ancylostomatidae</taxon>
        <taxon>Ancylostomatinae</taxon>
        <taxon>Ancylostoma</taxon>
    </lineage>
</organism>
<dbReference type="Proteomes" id="UP000024635">
    <property type="component" value="Unassembled WGS sequence"/>
</dbReference>
<proteinExistence type="predicted"/>
<comment type="caution">
    <text evidence="2">The sequence shown here is derived from an EMBL/GenBank/DDBJ whole genome shotgun (WGS) entry which is preliminary data.</text>
</comment>
<name>A0A016UI63_9BILA</name>
<dbReference type="AlphaFoldDB" id="A0A016UI63"/>
<dbReference type="EMBL" id="JARK01001376">
    <property type="protein sequence ID" value="EYC14536.1"/>
    <property type="molecule type" value="Genomic_DNA"/>
</dbReference>
<sequence>MPKDRPKCSQKATKLHPYSWQPSTRKREREGDEIDDDVDKENRRRIQIGDEQLTISRNAEYIESIDSLELNENEEIGLEGILVITDESGEDYDKAEEGEIRCTQSRDDDAEFIVIDDDVESNAPSAENDEVTMHTGDEEGEETYRGNCDSEVGLRSQDILALLSR</sequence>
<evidence type="ECO:0000313" key="2">
    <source>
        <dbReference type="EMBL" id="EYC14536.1"/>
    </source>
</evidence>
<accession>A0A016UI63</accession>
<feature type="region of interest" description="Disordered" evidence="1">
    <location>
        <begin position="1"/>
        <end position="40"/>
    </location>
</feature>
<evidence type="ECO:0000313" key="3">
    <source>
        <dbReference type="Proteomes" id="UP000024635"/>
    </source>
</evidence>